<dbReference type="InterPro" id="IPR014718">
    <property type="entry name" value="GH-type_carb-bd"/>
</dbReference>
<feature type="domain" description="Polysaccharide lyase family 8 central" evidence="7">
    <location>
        <begin position="613"/>
        <end position="885"/>
    </location>
</feature>
<comment type="similarity">
    <text evidence="2">Belongs to the polysaccharide lyase 8 family.</text>
</comment>
<dbReference type="InterPro" id="IPR008929">
    <property type="entry name" value="Chondroitin_lyas"/>
</dbReference>
<dbReference type="GO" id="GO:0016837">
    <property type="term" value="F:carbon-oxygen lyase activity, acting on polysaccharides"/>
    <property type="evidence" value="ECO:0007669"/>
    <property type="project" value="TreeGrafter"/>
</dbReference>
<gene>
    <name evidence="10" type="ORF">JF259_08195</name>
</gene>
<evidence type="ECO:0000256" key="3">
    <source>
        <dbReference type="ARBA" id="ARBA00011245"/>
    </source>
</evidence>
<protein>
    <recommendedName>
        <fullName evidence="12">Chondroitin ABC lyase</fullName>
    </recommendedName>
</protein>
<dbReference type="InterPro" id="IPR015176">
    <property type="entry name" value="Lyase_N"/>
</dbReference>
<dbReference type="EMBL" id="JAELVQ010000008">
    <property type="protein sequence ID" value="MBJ6368067.1"/>
    <property type="molecule type" value="Genomic_DNA"/>
</dbReference>
<dbReference type="PANTHER" id="PTHR37322">
    <property type="match status" value="1"/>
</dbReference>
<dbReference type="InterPro" id="IPR011071">
    <property type="entry name" value="Lyase_8-like_C"/>
</dbReference>
<dbReference type="SUPFAM" id="SSF49863">
    <property type="entry name" value="Hyaluronate lyase-like, C-terminal domain"/>
    <property type="match status" value="1"/>
</dbReference>
<dbReference type="GO" id="GO:0042597">
    <property type="term" value="C:periplasmic space"/>
    <property type="evidence" value="ECO:0007669"/>
    <property type="project" value="TreeGrafter"/>
</dbReference>
<dbReference type="Gene3D" id="2.60.220.10">
    <property type="entry name" value="Polysaccharide lyase family 8-like, C-terminal"/>
    <property type="match status" value="1"/>
</dbReference>
<dbReference type="Gene3D" id="2.70.98.10">
    <property type="match status" value="1"/>
</dbReference>
<keyword evidence="6" id="KW-1133">Transmembrane helix</keyword>
<dbReference type="InterPro" id="IPR039174">
    <property type="entry name" value="Chondroitin_ABC_lyase"/>
</dbReference>
<dbReference type="Gene3D" id="1.50.10.100">
    <property type="entry name" value="Chondroitin AC/alginate lyase"/>
    <property type="match status" value="1"/>
</dbReference>
<dbReference type="InterPro" id="IPR003159">
    <property type="entry name" value="Lyase_8_central_dom"/>
</dbReference>
<name>A0A8J7INR3_9FLAO</name>
<dbReference type="GO" id="GO:0030246">
    <property type="term" value="F:carbohydrate binding"/>
    <property type="evidence" value="ECO:0007669"/>
    <property type="project" value="InterPro"/>
</dbReference>
<feature type="domain" description="Lyase catalytic" evidence="9">
    <location>
        <begin position="247"/>
        <end position="580"/>
    </location>
</feature>
<dbReference type="GO" id="GO:0006027">
    <property type="term" value="P:glycosaminoglycan catabolic process"/>
    <property type="evidence" value="ECO:0007669"/>
    <property type="project" value="InterPro"/>
</dbReference>
<dbReference type="InterPro" id="IPR011013">
    <property type="entry name" value="Gal_mutarotase_sf_dom"/>
</dbReference>
<evidence type="ECO:0000313" key="10">
    <source>
        <dbReference type="EMBL" id="MBJ6368067.1"/>
    </source>
</evidence>
<accession>A0A8J7INR3</accession>
<evidence type="ECO:0000256" key="6">
    <source>
        <dbReference type="SAM" id="Phobius"/>
    </source>
</evidence>
<sequence length="1031" mass="117725">MRKLSIYLDTEQASLVNIKSGMVMLVFLVVFTMQAQKTVKPAVESFESETVLENYDKAEASHLSISDAHQRFGKTSLQWDWNGDSFFGTSNFKILSRPESPLSYGDHFPASPTLHMSIYSEMPQEGKITISFEKEGSQQVWFDIDLSFKGWRRIWVPFYEMKGNAPQKGEAVDYDYFRITTSASSGKLFFDDIIFSQFQDDRHQYPDLIVPFIKEGQQPEKDHWMPMIQHYDRIQNLKPEPISMAIRMDLKKFEKLIDDDLTIDKKYKVYINTLRELFQNLKIKDQGTSVTGPPLTFQLKQEYIDKKQQGTKFNKVQDLGKVLKKLANFHDRANPEEKKEIETMFLTGTRYYLDQGWQAGTSGGTRHHIGYSVRDITEAFFTMRQLLFKEGLLNDVGASLHWLFNLGMVLGDEKEFHVNIDYLNTQSYYHLMLIFLFDSQEKQAALLKAYSNYISVVLAQQNEEWGFKVDGTSWHHNGHYPAYGIGAFRSVPKIIRTLSGTRFRIKTEGHRNFKNAFLKTRVYCQLYNWGFGNAGRHPLENNGIKDLKEQYLLMAHSGNPKGTSKIDKEVAAAYLRLWGKDDMLNSALFTNVNGIQKERLSGYYTLPYAATSIHRRSNWAAIIKGYSKYVWASEIYVDENRYGRYPANGTIQLLNSKGEEGSGFRQEGWDWNRYPGGTIIYLPFEQLETEMPLIMFRSDETFAGAVELDENGVFGMILNEGKGSNADGPETKVGFPGKLKAKKSVFSYGSKLICIGTDISSIDTENPTQTTLFQSFLENTKAPVYTSSGTITKFPYKTELIPNVKSGQWLIDPYRNGYFVLSNTLVQIKKEEQYSYHNKYSLRTGKMNPKGKGVKGTKGDYAAAWIDHGKSPQQANYQYVIYPSLNEDDLKHFGKTALNDNSYTILRADSIAHIVLDNETNTTGYVVFEANKSLQNDLLKEVSEPSLVMIRRGTSDNLTISAVQPDLNFPVNEKGKYKNYSTPVLLTITLEGKWNAIDKEATMVIDNSGDSTRITLECVNGFSKKLKLEKL</sequence>
<dbReference type="InterPro" id="IPR008979">
    <property type="entry name" value="Galactose-bd-like_sf"/>
</dbReference>
<reference evidence="10" key="1">
    <citation type="submission" date="2020-12" db="EMBL/GenBank/DDBJ databases">
        <title>Snuella sp. nov., isolated from sediment in Incheon.</title>
        <authorList>
            <person name="Kim W."/>
        </authorList>
    </citation>
    <scope>NUCLEOTIDE SEQUENCE</scope>
    <source>
        <strain evidence="10">CAU 1569</strain>
    </source>
</reference>
<dbReference type="Pfam" id="PF09093">
    <property type="entry name" value="Lyase_catalyt"/>
    <property type="match status" value="1"/>
</dbReference>
<dbReference type="Proteomes" id="UP000610931">
    <property type="component" value="Unassembled WGS sequence"/>
</dbReference>
<dbReference type="RefSeq" id="WP_199114830.1">
    <property type="nucleotide sequence ID" value="NZ_JAELVQ010000008.1"/>
</dbReference>
<dbReference type="SUPFAM" id="SSF49785">
    <property type="entry name" value="Galactose-binding domain-like"/>
    <property type="match status" value="1"/>
</dbReference>
<dbReference type="PANTHER" id="PTHR37322:SF3">
    <property type="entry name" value="CHONDROITIN SULFATE ABC EXOLYASE"/>
    <property type="match status" value="1"/>
</dbReference>
<comment type="cofactor">
    <cofactor evidence="1">
        <name>Ca(2+)</name>
        <dbReference type="ChEBI" id="CHEBI:29108"/>
    </cofactor>
</comment>
<feature type="domain" description="Lyase N-terminal" evidence="8">
    <location>
        <begin position="43"/>
        <end position="212"/>
    </location>
</feature>
<keyword evidence="4" id="KW-0106">Calcium</keyword>
<evidence type="ECO:0000256" key="1">
    <source>
        <dbReference type="ARBA" id="ARBA00001913"/>
    </source>
</evidence>
<comment type="subunit">
    <text evidence="3">Monomer.</text>
</comment>
<keyword evidence="5" id="KW-0456">Lyase</keyword>
<evidence type="ECO:0000256" key="5">
    <source>
        <dbReference type="ARBA" id="ARBA00023239"/>
    </source>
</evidence>
<keyword evidence="6" id="KW-0812">Transmembrane</keyword>
<dbReference type="GO" id="GO:0005975">
    <property type="term" value="P:carbohydrate metabolic process"/>
    <property type="evidence" value="ECO:0007669"/>
    <property type="project" value="InterPro"/>
</dbReference>
<evidence type="ECO:0000313" key="11">
    <source>
        <dbReference type="Proteomes" id="UP000610931"/>
    </source>
</evidence>
<evidence type="ECO:0000256" key="4">
    <source>
        <dbReference type="ARBA" id="ARBA00022837"/>
    </source>
</evidence>
<dbReference type="InterPro" id="IPR015177">
    <property type="entry name" value="Lyase_catalyt"/>
</dbReference>
<dbReference type="SUPFAM" id="SSF74650">
    <property type="entry name" value="Galactose mutarotase-like"/>
    <property type="match status" value="1"/>
</dbReference>
<evidence type="ECO:0000259" key="7">
    <source>
        <dbReference type="Pfam" id="PF02278"/>
    </source>
</evidence>
<evidence type="ECO:0000256" key="2">
    <source>
        <dbReference type="ARBA" id="ARBA00006699"/>
    </source>
</evidence>
<evidence type="ECO:0008006" key="12">
    <source>
        <dbReference type="Google" id="ProtNLM"/>
    </source>
</evidence>
<dbReference type="Pfam" id="PF02278">
    <property type="entry name" value="Lyase_8"/>
    <property type="match status" value="1"/>
</dbReference>
<comment type="caution">
    <text evidence="10">The sequence shown here is derived from an EMBL/GenBank/DDBJ whole genome shotgun (WGS) entry which is preliminary data.</text>
</comment>
<keyword evidence="6" id="KW-0472">Membrane</keyword>
<feature type="transmembrane region" description="Helical" evidence="6">
    <location>
        <begin position="12"/>
        <end position="33"/>
    </location>
</feature>
<evidence type="ECO:0000259" key="8">
    <source>
        <dbReference type="Pfam" id="PF09092"/>
    </source>
</evidence>
<evidence type="ECO:0000259" key="9">
    <source>
        <dbReference type="Pfam" id="PF09093"/>
    </source>
</evidence>
<dbReference type="SUPFAM" id="SSF48230">
    <property type="entry name" value="Chondroitin AC/alginate lyase"/>
    <property type="match status" value="1"/>
</dbReference>
<dbReference type="Pfam" id="PF09092">
    <property type="entry name" value="Lyase_N"/>
    <property type="match status" value="1"/>
</dbReference>
<keyword evidence="11" id="KW-1185">Reference proteome</keyword>
<organism evidence="10 11">
    <name type="scientific">Snuella sedimenti</name>
    <dbReference type="NCBI Taxonomy" id="2798802"/>
    <lineage>
        <taxon>Bacteria</taxon>
        <taxon>Pseudomonadati</taxon>
        <taxon>Bacteroidota</taxon>
        <taxon>Flavobacteriia</taxon>
        <taxon>Flavobacteriales</taxon>
        <taxon>Flavobacteriaceae</taxon>
        <taxon>Snuella</taxon>
    </lineage>
</organism>
<dbReference type="Gene3D" id="2.60.120.430">
    <property type="entry name" value="Galactose-binding lectin"/>
    <property type="match status" value="1"/>
</dbReference>
<proteinExistence type="inferred from homology"/>
<dbReference type="GO" id="GO:0005576">
    <property type="term" value="C:extracellular region"/>
    <property type="evidence" value="ECO:0007669"/>
    <property type="project" value="InterPro"/>
</dbReference>
<dbReference type="AlphaFoldDB" id="A0A8J7INR3"/>